<dbReference type="GO" id="GO:0003677">
    <property type="term" value="F:DNA binding"/>
    <property type="evidence" value="ECO:0007669"/>
    <property type="project" value="TreeGrafter"/>
</dbReference>
<evidence type="ECO:0000259" key="1">
    <source>
        <dbReference type="Pfam" id="PF03184"/>
    </source>
</evidence>
<name>A0A485KE49_9STRA</name>
<dbReference type="EMBL" id="VJMH01001714">
    <property type="protein sequence ID" value="KAF0711184.1"/>
    <property type="molecule type" value="Genomic_DNA"/>
</dbReference>
<dbReference type="OrthoDB" id="127176at2759"/>
<dbReference type="GO" id="GO:0005634">
    <property type="term" value="C:nucleus"/>
    <property type="evidence" value="ECO:0007669"/>
    <property type="project" value="TreeGrafter"/>
</dbReference>
<reference evidence="3 4" key="1">
    <citation type="submission" date="2019-03" db="EMBL/GenBank/DDBJ databases">
        <authorList>
            <person name="Gaulin E."/>
            <person name="Dumas B."/>
        </authorList>
    </citation>
    <scope>NUCLEOTIDE SEQUENCE [LARGE SCALE GENOMIC DNA]</scope>
    <source>
        <strain evidence="3">CBS 568.67</strain>
    </source>
</reference>
<dbReference type="PANTHER" id="PTHR19303:SF57">
    <property type="entry name" value="HTH CENPB-TYPE DOMAIN-CONTAINING PROTEIN"/>
    <property type="match status" value="1"/>
</dbReference>
<dbReference type="EMBL" id="CAADRA010001715">
    <property type="protein sequence ID" value="VFT82421.1"/>
    <property type="molecule type" value="Genomic_DNA"/>
</dbReference>
<proteinExistence type="predicted"/>
<gene>
    <name evidence="3" type="primary">Aste57867_5362</name>
    <name evidence="2" type="ORF">As57867_005349</name>
    <name evidence="3" type="ORF">ASTE57867_5362</name>
</gene>
<dbReference type="AlphaFoldDB" id="A0A485KE49"/>
<dbReference type="PANTHER" id="PTHR19303">
    <property type="entry name" value="TRANSPOSON"/>
    <property type="match status" value="1"/>
</dbReference>
<dbReference type="Proteomes" id="UP000332933">
    <property type="component" value="Unassembled WGS sequence"/>
</dbReference>
<dbReference type="Pfam" id="PF03184">
    <property type="entry name" value="DDE_1"/>
    <property type="match status" value="1"/>
</dbReference>
<feature type="domain" description="DDE-1" evidence="1">
    <location>
        <begin position="131"/>
        <end position="306"/>
    </location>
</feature>
<accession>A0A485KE49</accession>
<keyword evidence="4" id="KW-1185">Reference proteome</keyword>
<dbReference type="InterPro" id="IPR004875">
    <property type="entry name" value="DDE_SF_endonuclease_dom"/>
</dbReference>
<protein>
    <submittedName>
        <fullName evidence="3">Aste57867_5362 protein</fullName>
    </submittedName>
</protein>
<reference evidence="2" key="2">
    <citation type="submission" date="2019-06" db="EMBL/GenBank/DDBJ databases">
        <title>Genomics analysis of Aphanomyces spp. identifies a new class of oomycete effector associated with host adaptation.</title>
        <authorList>
            <person name="Gaulin E."/>
        </authorList>
    </citation>
    <scope>NUCLEOTIDE SEQUENCE</scope>
    <source>
        <strain evidence="2">CBS 578.67</strain>
    </source>
</reference>
<evidence type="ECO:0000313" key="4">
    <source>
        <dbReference type="Proteomes" id="UP000332933"/>
    </source>
</evidence>
<evidence type="ECO:0000313" key="2">
    <source>
        <dbReference type="EMBL" id="KAF0711184.1"/>
    </source>
</evidence>
<organism evidence="3 4">
    <name type="scientific">Aphanomyces stellatus</name>
    <dbReference type="NCBI Taxonomy" id="120398"/>
    <lineage>
        <taxon>Eukaryota</taxon>
        <taxon>Sar</taxon>
        <taxon>Stramenopiles</taxon>
        <taxon>Oomycota</taxon>
        <taxon>Saprolegniomycetes</taxon>
        <taxon>Saprolegniales</taxon>
        <taxon>Verrucalvaceae</taxon>
        <taxon>Aphanomyces</taxon>
    </lineage>
</organism>
<evidence type="ECO:0000313" key="3">
    <source>
        <dbReference type="EMBL" id="VFT82421.1"/>
    </source>
</evidence>
<sequence>MVDMRARERALTCTHIINWIKRNERDWMVTYLARKAPGSGYNSLLRLLQRFCHRHGFTQQRPSKAKQHRNDLLDVRDKFAGDFKEEYSSYAKEAIYNVDETAMYYEMPPRVIWAIRGGDAKISAGEKQSYRMTAVLTARADGTKLPILFVIRGSPGGTIETREFPTFPQDHLYAVQEKAWMDGRVWSLYLRRLLGQVVDEPSVVVVDNFDAHVNEESFKIVQEELGSHLCALPPYATGVCQPLDVGIMAPFKRHLRDLWLLEDEIQGTEDEEDNESPTACEKRRVMILRAIKAWDLITASQIVDSFKKAIPTISI</sequence>
<dbReference type="InterPro" id="IPR050863">
    <property type="entry name" value="CenT-Element_Derived"/>
</dbReference>